<feature type="transmembrane region" description="Helical" evidence="2">
    <location>
        <begin position="26"/>
        <end position="43"/>
    </location>
</feature>
<comment type="caution">
    <text evidence="3">The sequence shown here is derived from an EMBL/GenBank/DDBJ whole genome shotgun (WGS) entry which is preliminary data.</text>
</comment>
<dbReference type="EMBL" id="BJNG01000026">
    <property type="protein sequence ID" value="GEC20973.1"/>
    <property type="molecule type" value="Genomic_DNA"/>
</dbReference>
<evidence type="ECO:0000313" key="3">
    <source>
        <dbReference type="EMBL" id="GEC20973.1"/>
    </source>
</evidence>
<keyword evidence="2" id="KW-0472">Membrane</keyword>
<name>A0A4Y3WQ34_9PSEU</name>
<protein>
    <recommendedName>
        <fullName evidence="5">Collagen-like protein</fullName>
    </recommendedName>
</protein>
<feature type="compositionally biased region" description="Basic and acidic residues" evidence="1">
    <location>
        <begin position="139"/>
        <end position="153"/>
    </location>
</feature>
<feature type="compositionally biased region" description="Basic and acidic residues" evidence="1">
    <location>
        <begin position="109"/>
        <end position="118"/>
    </location>
</feature>
<evidence type="ECO:0000256" key="1">
    <source>
        <dbReference type="SAM" id="MobiDB-lite"/>
    </source>
</evidence>
<organism evidence="3 4">
    <name type="scientific">Pseudonocardia hydrocarbonoxydans</name>
    <dbReference type="NCBI Taxonomy" id="76726"/>
    <lineage>
        <taxon>Bacteria</taxon>
        <taxon>Bacillati</taxon>
        <taxon>Actinomycetota</taxon>
        <taxon>Actinomycetes</taxon>
        <taxon>Pseudonocardiales</taxon>
        <taxon>Pseudonocardiaceae</taxon>
        <taxon>Pseudonocardia</taxon>
    </lineage>
</organism>
<accession>A0A4Y3WQ34</accession>
<keyword evidence="2" id="KW-1133">Transmembrane helix</keyword>
<keyword evidence="4" id="KW-1185">Reference proteome</keyword>
<feature type="region of interest" description="Disordered" evidence="1">
    <location>
        <begin position="91"/>
        <end position="205"/>
    </location>
</feature>
<dbReference type="AlphaFoldDB" id="A0A4Y3WQ34"/>
<evidence type="ECO:0000256" key="2">
    <source>
        <dbReference type="SAM" id="Phobius"/>
    </source>
</evidence>
<sequence length="205" mass="20522">MAGGTAGLAGRGAPVAGRAARTRQRFAAVALVVGVIAYGGYALNRSADRIEQQQTTVVAEQALVEVSDPLAALCESDPTIRARVGPACDTAAQVASAPPESPVDGLDGTDGRDGRDGLDGADGQSPACLLEPTMCRGADGADGRDGMDGRDGVDGVAGRDGVDGAPGRDGSPAAELVVNEADGSQLRCPRTGGDDTAPEYTCTRV</sequence>
<keyword evidence="2" id="KW-0812">Transmembrane</keyword>
<reference evidence="3 4" key="1">
    <citation type="submission" date="2019-06" db="EMBL/GenBank/DDBJ databases">
        <title>Whole genome shotgun sequence of Pseudonocardia hydrocarbonoxydans NBRC 14498.</title>
        <authorList>
            <person name="Hosoyama A."/>
            <person name="Uohara A."/>
            <person name="Ohji S."/>
            <person name="Ichikawa N."/>
        </authorList>
    </citation>
    <scope>NUCLEOTIDE SEQUENCE [LARGE SCALE GENOMIC DNA]</scope>
    <source>
        <strain evidence="3 4">NBRC 14498</strain>
    </source>
</reference>
<gene>
    <name evidence="3" type="ORF">PHY01_32560</name>
</gene>
<evidence type="ECO:0008006" key="5">
    <source>
        <dbReference type="Google" id="ProtNLM"/>
    </source>
</evidence>
<evidence type="ECO:0000313" key="4">
    <source>
        <dbReference type="Proteomes" id="UP000320338"/>
    </source>
</evidence>
<dbReference type="Proteomes" id="UP000320338">
    <property type="component" value="Unassembled WGS sequence"/>
</dbReference>
<proteinExistence type="predicted"/>